<comment type="caution">
    <text evidence="1">The sequence shown here is derived from an EMBL/GenBank/DDBJ whole genome shotgun (WGS) entry which is preliminary data.</text>
</comment>
<reference evidence="2" key="1">
    <citation type="journal article" date="2022" name="Mol. Ecol. Resour.">
        <title>The genomes of chicory, endive, great burdock and yacon provide insights into Asteraceae palaeo-polyploidization history and plant inulin production.</title>
        <authorList>
            <person name="Fan W."/>
            <person name="Wang S."/>
            <person name="Wang H."/>
            <person name="Wang A."/>
            <person name="Jiang F."/>
            <person name="Liu H."/>
            <person name="Zhao H."/>
            <person name="Xu D."/>
            <person name="Zhang Y."/>
        </authorList>
    </citation>
    <scope>NUCLEOTIDE SEQUENCE [LARGE SCALE GENOMIC DNA]</scope>
    <source>
        <strain evidence="2">cv. Niubang</strain>
    </source>
</reference>
<evidence type="ECO:0000313" key="2">
    <source>
        <dbReference type="Proteomes" id="UP001055879"/>
    </source>
</evidence>
<accession>A0ACB9B9I0</accession>
<dbReference type="EMBL" id="CM042052">
    <property type="protein sequence ID" value="KAI3718598.1"/>
    <property type="molecule type" value="Genomic_DNA"/>
</dbReference>
<keyword evidence="2" id="KW-1185">Reference proteome</keyword>
<gene>
    <name evidence="1" type="ORF">L6452_19476</name>
</gene>
<reference evidence="1 2" key="2">
    <citation type="journal article" date="2022" name="Mol. Ecol. Resour.">
        <title>The genomes of chicory, endive, great burdock and yacon provide insights into Asteraceae paleo-polyploidization history and plant inulin production.</title>
        <authorList>
            <person name="Fan W."/>
            <person name="Wang S."/>
            <person name="Wang H."/>
            <person name="Wang A."/>
            <person name="Jiang F."/>
            <person name="Liu H."/>
            <person name="Zhao H."/>
            <person name="Xu D."/>
            <person name="Zhang Y."/>
        </authorList>
    </citation>
    <scope>NUCLEOTIDE SEQUENCE [LARGE SCALE GENOMIC DNA]</scope>
    <source>
        <strain evidence="2">cv. Niubang</strain>
    </source>
</reference>
<name>A0ACB9B9I0_ARCLA</name>
<protein>
    <submittedName>
        <fullName evidence="1">Uncharacterized protein</fullName>
    </submittedName>
</protein>
<proteinExistence type="predicted"/>
<dbReference type="Proteomes" id="UP001055879">
    <property type="component" value="Linkage Group LG06"/>
</dbReference>
<sequence length="567" mass="64596">MVGFDEYLPLAQADPVVIELNRLHNLLKEKDRELGIAQTEIKALKAADVSKEKSLEELGNMVEKLDNKIRNTENLIEEKNLDIKKLATEKKEALAAQFAAEATLRRVHASQKDDDSVPIESIIAPLEADIRMNKNEIALLQEDKKTLERHAKLKEAALLEAERILRSALERALIVEEVQNQNIELRRQIGICQEENKILEKTNRQKVLEVEKLTETIKELEEAILVGGAAANGIRDYRRQILELQEEKRTLERELARANVSANRVATTVANEWKDKNNQVMPVKQWLEERRLLQAEIQRLRDKLTISERTAKSEAHLKEKVKLRLKTLEDGLKQQSTCGSPKLEKSNHFFGILSSNGGRKRSTSQPRGSSTSSQKSDGEMRWVNSVNKKYASGENLLRKSLWASRSKAVDRDEKENNEMILENTTGMNLEKFKDERSSVLKGRETASGGSEERQDWDSRSSTDDMVSGFLYDRLQKEVIGLRKFCEIKDNNLNVKDEENKVLMKKVENLIKALEVESKKWKREATTRDKNSTSIKAQEHKPVKILKSPPKGLEKHLEGSLGGKSMKG</sequence>
<organism evidence="1 2">
    <name type="scientific">Arctium lappa</name>
    <name type="common">Greater burdock</name>
    <name type="synonym">Lappa major</name>
    <dbReference type="NCBI Taxonomy" id="4217"/>
    <lineage>
        <taxon>Eukaryota</taxon>
        <taxon>Viridiplantae</taxon>
        <taxon>Streptophyta</taxon>
        <taxon>Embryophyta</taxon>
        <taxon>Tracheophyta</taxon>
        <taxon>Spermatophyta</taxon>
        <taxon>Magnoliopsida</taxon>
        <taxon>eudicotyledons</taxon>
        <taxon>Gunneridae</taxon>
        <taxon>Pentapetalae</taxon>
        <taxon>asterids</taxon>
        <taxon>campanulids</taxon>
        <taxon>Asterales</taxon>
        <taxon>Asteraceae</taxon>
        <taxon>Carduoideae</taxon>
        <taxon>Cardueae</taxon>
        <taxon>Arctiinae</taxon>
        <taxon>Arctium</taxon>
    </lineage>
</organism>
<evidence type="ECO:0000313" key="1">
    <source>
        <dbReference type="EMBL" id="KAI3718598.1"/>
    </source>
</evidence>